<keyword evidence="2" id="KW-1133">Transmembrane helix</keyword>
<feature type="region of interest" description="Disordered" evidence="1">
    <location>
        <begin position="625"/>
        <end position="656"/>
    </location>
</feature>
<keyword evidence="2" id="KW-0472">Membrane</keyword>
<keyword evidence="4" id="KW-1185">Reference proteome</keyword>
<evidence type="ECO:0000313" key="3">
    <source>
        <dbReference type="EMBL" id="KIM27115.1"/>
    </source>
</evidence>
<feature type="transmembrane region" description="Helical" evidence="2">
    <location>
        <begin position="540"/>
        <end position="558"/>
    </location>
</feature>
<accession>A0A0C3ARE5</accession>
<reference evidence="4" key="2">
    <citation type="submission" date="2015-01" db="EMBL/GenBank/DDBJ databases">
        <title>Evolutionary Origins and Diversification of the Mycorrhizal Mutualists.</title>
        <authorList>
            <consortium name="DOE Joint Genome Institute"/>
            <consortium name="Mycorrhizal Genomics Consortium"/>
            <person name="Kohler A."/>
            <person name="Kuo A."/>
            <person name="Nagy L.G."/>
            <person name="Floudas D."/>
            <person name="Copeland A."/>
            <person name="Barry K.W."/>
            <person name="Cichocki N."/>
            <person name="Veneault-Fourrey C."/>
            <person name="LaButti K."/>
            <person name="Lindquist E.A."/>
            <person name="Lipzen A."/>
            <person name="Lundell T."/>
            <person name="Morin E."/>
            <person name="Murat C."/>
            <person name="Riley R."/>
            <person name="Ohm R."/>
            <person name="Sun H."/>
            <person name="Tunlid A."/>
            <person name="Henrissat B."/>
            <person name="Grigoriev I.V."/>
            <person name="Hibbett D.S."/>
            <person name="Martin F."/>
        </authorList>
    </citation>
    <scope>NUCLEOTIDE SEQUENCE [LARGE SCALE GENOMIC DNA]</scope>
    <source>
        <strain evidence="4">MAFF 305830</strain>
    </source>
</reference>
<evidence type="ECO:0000256" key="1">
    <source>
        <dbReference type="SAM" id="MobiDB-lite"/>
    </source>
</evidence>
<reference evidence="3 4" key="1">
    <citation type="submission" date="2014-04" db="EMBL/GenBank/DDBJ databases">
        <authorList>
            <consortium name="DOE Joint Genome Institute"/>
            <person name="Kuo A."/>
            <person name="Zuccaro A."/>
            <person name="Kohler A."/>
            <person name="Nagy L.G."/>
            <person name="Floudas D."/>
            <person name="Copeland A."/>
            <person name="Barry K.W."/>
            <person name="Cichocki N."/>
            <person name="Veneault-Fourrey C."/>
            <person name="LaButti K."/>
            <person name="Lindquist E.A."/>
            <person name="Lipzen A."/>
            <person name="Lundell T."/>
            <person name="Morin E."/>
            <person name="Murat C."/>
            <person name="Sun H."/>
            <person name="Tunlid A."/>
            <person name="Henrissat B."/>
            <person name="Grigoriev I.V."/>
            <person name="Hibbett D.S."/>
            <person name="Martin F."/>
            <person name="Nordberg H.P."/>
            <person name="Cantor M.N."/>
            <person name="Hua S.X."/>
        </authorList>
    </citation>
    <scope>NUCLEOTIDE SEQUENCE [LARGE SCALE GENOMIC DNA]</scope>
    <source>
        <strain evidence="3 4">MAFF 305830</strain>
    </source>
</reference>
<gene>
    <name evidence="3" type="ORF">M408DRAFT_173657</name>
</gene>
<evidence type="ECO:0000256" key="2">
    <source>
        <dbReference type="SAM" id="Phobius"/>
    </source>
</evidence>
<name>A0A0C3ARE5_SERVB</name>
<sequence>MSIFSVSTSLVGPVRIHYGFWFAQNSTHQPGLMLTLSNFYASYLSIALGLLVGWAISRLWRISCAILFYFSYTANPSWEESQNNVFIVNSTSPLEGLTESYGILRSRAKVYRPHRSGRFTLLHGNTSPRYRRAKYIIISVMGIGFITVILKLAVPLLISLVPLTKTGPLAAKNCGGHDGIWIEQTATSVEKSKNWITAVFAILDRYPDSEPETDQNKLPDPQQSIVFDCPGSVSGCSTKHPFTFSSNYSLSAHHFGLNVESSFSLRVSESCYRPSWDRETSRINSTEAGNEDITTYGFYYGPIVTRNGTILQNYTQAIMAERPNDAPPYFINAESVQDSPIPGGWSPSSALVQGGDTTFLLYYLPKSPTLEESSSDPIFSTKSSDSYYVYEESEVPIICDTKYVFCAGKPGEDCSAPGGINALKEWLKSRQEAILNDIERLLEAVIVSPLIYVAIRSREAVAAGQVTTNGTLARQNATAFGELSRLTKTGMVMWASYVQLSATGYWYSTLWAPNITTEADPNSLCNKVIMESLKVTTIPVIPYSMITICSLVIVSVSYSSSLRFVRKTGVASIGRLFNIWALHRPGQLHREATERLRGRDFKFNNRIDPWPSIPYQSGPSIITREGSERFTSGRTGLLENIPDSKEKYPLSSTETP</sequence>
<proteinExistence type="predicted"/>
<organism evidence="3 4">
    <name type="scientific">Serendipita vermifera MAFF 305830</name>
    <dbReference type="NCBI Taxonomy" id="933852"/>
    <lineage>
        <taxon>Eukaryota</taxon>
        <taxon>Fungi</taxon>
        <taxon>Dikarya</taxon>
        <taxon>Basidiomycota</taxon>
        <taxon>Agaricomycotina</taxon>
        <taxon>Agaricomycetes</taxon>
        <taxon>Sebacinales</taxon>
        <taxon>Serendipitaceae</taxon>
        <taxon>Serendipita</taxon>
    </lineage>
</organism>
<evidence type="ECO:0000313" key="4">
    <source>
        <dbReference type="Proteomes" id="UP000054097"/>
    </source>
</evidence>
<dbReference type="HOGENOM" id="CLU_418067_0_0_1"/>
<feature type="transmembrane region" description="Helical" evidence="2">
    <location>
        <begin position="40"/>
        <end position="60"/>
    </location>
</feature>
<keyword evidence="2" id="KW-0812">Transmembrane</keyword>
<feature type="transmembrane region" description="Helical" evidence="2">
    <location>
        <begin position="135"/>
        <end position="158"/>
    </location>
</feature>
<dbReference type="AlphaFoldDB" id="A0A0C3ARE5"/>
<protein>
    <submittedName>
        <fullName evidence="3">Uncharacterized protein</fullName>
    </submittedName>
</protein>
<dbReference type="EMBL" id="KN824301">
    <property type="protein sequence ID" value="KIM27115.1"/>
    <property type="molecule type" value="Genomic_DNA"/>
</dbReference>
<dbReference type="OrthoDB" id="5015216at2759"/>
<dbReference type="Proteomes" id="UP000054097">
    <property type="component" value="Unassembled WGS sequence"/>
</dbReference>